<feature type="transmembrane region" description="Helical" evidence="1">
    <location>
        <begin position="291"/>
        <end position="312"/>
    </location>
</feature>
<accession>F8AWS2</accession>
<evidence type="ECO:0000313" key="4">
    <source>
        <dbReference type="Proteomes" id="UP000001549"/>
    </source>
</evidence>
<feature type="transmembrane region" description="Helical" evidence="1">
    <location>
        <begin position="80"/>
        <end position="98"/>
    </location>
</feature>
<feature type="transmembrane region" description="Helical" evidence="1">
    <location>
        <begin position="424"/>
        <end position="443"/>
    </location>
</feature>
<evidence type="ECO:0000259" key="2">
    <source>
        <dbReference type="Pfam" id="PF19040"/>
    </source>
</evidence>
<sequence length="702" mass="73135">MFGVAVLAVMLQSTGGFRAELLGPDLLLAASGYLTARVLLAACSRATAARERHGREHAHPAPGLGGVYRGHVREHVKQRLPLLLFTLVATVGLAVLLSPPGQARQLGPQAVAGLAHMGNWFDLVSRNWLAGAGGDWYADRPAQLDPLGLLWLLGLIEQFAIAGPLLLVGIWWAARLVGRPGRTGRTAGTAGLAAAGTVLLAAGACLVGPARAAAGAGRAELALGSHVRAAEWLLGAAAAAVVVAVRLRRAERARGAQAQHDQYARVQPVAMAVPAASGEPADGRTQARRSWWAASAGTVALAVLVTDGIIATTRPADWLRGGGPAVAAGAGALLLASVDRPPPPARHNPLQWLLGRGVPVELGGLGYPLLLLHLPVFWVLATAFPQVRPHALLVVGGGLAALLGLLLQDAVVGRLRPRRWSLRWTAPVLVVAYTAVAVGGAWLPDLVEQRSRTGRQPVVLVLGGSFAGDLATAVGRRGSGRYPVVDRSLPGCGLFPAPPPVTPRAHVSADAQLPVSARAAAGPARNCAHWDRYWRSQIAASRPDVLLVDLSGDAAARLVGTTVVSPCDVGYRQVYRERLAAAARLWEQEAPGRPVLLANSRRATGDTDLVSSRCYNALVAEAAGRYPQILPLDVDAALCQGEHCWDRTASGGPFYVDAVHLTTAGMRQLAPWLETTISRAALPAPTAPASVAGGTAPVRAGR</sequence>
<feature type="transmembrane region" description="Helical" evidence="1">
    <location>
        <begin position="392"/>
        <end position="412"/>
    </location>
</feature>
<dbReference type="InterPro" id="IPR043968">
    <property type="entry name" value="SGNH"/>
</dbReference>
<evidence type="ECO:0000313" key="3">
    <source>
        <dbReference type="EMBL" id="AEH10297.1"/>
    </source>
</evidence>
<dbReference type="STRING" id="656024.FsymDg_2980"/>
<dbReference type="RefSeq" id="WP_013874197.1">
    <property type="nucleotide sequence ID" value="NC_015656.1"/>
</dbReference>
<feature type="transmembrane region" description="Helical" evidence="1">
    <location>
        <begin position="318"/>
        <end position="338"/>
    </location>
</feature>
<keyword evidence="1" id="KW-1133">Transmembrane helix</keyword>
<dbReference type="AlphaFoldDB" id="F8AWS2"/>
<feature type="transmembrane region" description="Helical" evidence="1">
    <location>
        <begin position="186"/>
        <end position="209"/>
    </location>
</feature>
<dbReference type="Proteomes" id="UP000001549">
    <property type="component" value="Chromosome"/>
</dbReference>
<dbReference type="eggNOG" id="COG1835">
    <property type="taxonomic scope" value="Bacteria"/>
</dbReference>
<feature type="transmembrane region" description="Helical" evidence="1">
    <location>
        <begin position="358"/>
        <end position="380"/>
    </location>
</feature>
<feature type="transmembrane region" description="Helical" evidence="1">
    <location>
        <begin position="149"/>
        <end position="174"/>
    </location>
</feature>
<gene>
    <name evidence="3" type="ordered locus">FsymDg_2980</name>
</gene>
<dbReference type="Pfam" id="PF19040">
    <property type="entry name" value="SGNH"/>
    <property type="match status" value="1"/>
</dbReference>
<protein>
    <recommendedName>
        <fullName evidence="2">SGNH domain-containing protein</fullName>
    </recommendedName>
</protein>
<dbReference type="EMBL" id="CP002801">
    <property type="protein sequence ID" value="AEH10297.1"/>
    <property type="molecule type" value="Genomic_DNA"/>
</dbReference>
<feature type="transmembrane region" description="Helical" evidence="1">
    <location>
        <begin position="229"/>
        <end position="247"/>
    </location>
</feature>
<evidence type="ECO:0000256" key="1">
    <source>
        <dbReference type="SAM" id="Phobius"/>
    </source>
</evidence>
<dbReference type="KEGG" id="fsy:FsymDg_2980"/>
<proteinExistence type="predicted"/>
<dbReference type="SUPFAM" id="SSF52266">
    <property type="entry name" value="SGNH hydrolase"/>
    <property type="match status" value="1"/>
</dbReference>
<name>F8AWS2_9ACTN</name>
<dbReference type="HOGENOM" id="CLU_392677_0_0_11"/>
<keyword evidence="4" id="KW-1185">Reference proteome</keyword>
<keyword evidence="1" id="KW-0812">Transmembrane</keyword>
<organism evidence="3 4">
    <name type="scientific">Candidatus Protofrankia datiscae</name>
    <dbReference type="NCBI Taxonomy" id="2716812"/>
    <lineage>
        <taxon>Bacteria</taxon>
        <taxon>Bacillati</taxon>
        <taxon>Actinomycetota</taxon>
        <taxon>Actinomycetes</taxon>
        <taxon>Frankiales</taxon>
        <taxon>Frankiaceae</taxon>
        <taxon>Protofrankia</taxon>
    </lineage>
</organism>
<reference evidence="3 4" key="1">
    <citation type="submission" date="2011-05" db="EMBL/GenBank/DDBJ databases">
        <title>Complete sequence of chromosome of Frankia symbiont of Datisca glomerata.</title>
        <authorList>
            <consortium name="US DOE Joint Genome Institute"/>
            <person name="Lucas S."/>
            <person name="Han J."/>
            <person name="Lapidus A."/>
            <person name="Cheng J.-F."/>
            <person name="Goodwin L."/>
            <person name="Pitluck S."/>
            <person name="Peters L."/>
            <person name="Mikhailova N."/>
            <person name="Chertkov O."/>
            <person name="Teshima H."/>
            <person name="Han C."/>
            <person name="Tapia R."/>
            <person name="Land M."/>
            <person name="Hauser L."/>
            <person name="Kyrpides N."/>
            <person name="Ivanova N."/>
            <person name="Pagani I."/>
            <person name="Berry A."/>
            <person name="Pawlowski K."/>
            <person name="Persson T."/>
            <person name="Vanden Heuvel B."/>
            <person name="Benson D."/>
            <person name="Woyke T."/>
        </authorList>
    </citation>
    <scope>NUCLEOTIDE SEQUENCE [LARGE SCALE GENOMIC DNA]</scope>
    <source>
        <strain evidence="4">4085684</strain>
    </source>
</reference>
<feature type="domain" description="SGNH" evidence="2">
    <location>
        <begin position="455"/>
        <end position="671"/>
    </location>
</feature>
<keyword evidence="1" id="KW-0472">Membrane</keyword>